<evidence type="ECO:0000256" key="1">
    <source>
        <dbReference type="SAM" id="MobiDB-lite"/>
    </source>
</evidence>
<reference evidence="2 3" key="1">
    <citation type="journal article" date="2023" name="Elife">
        <title>Identification of key yeast species and microbe-microbe interactions impacting larval growth of Drosophila in the wild.</title>
        <authorList>
            <person name="Mure A."/>
            <person name="Sugiura Y."/>
            <person name="Maeda R."/>
            <person name="Honda K."/>
            <person name="Sakurai N."/>
            <person name="Takahashi Y."/>
            <person name="Watada M."/>
            <person name="Katoh T."/>
            <person name="Gotoh A."/>
            <person name="Gotoh Y."/>
            <person name="Taniguchi I."/>
            <person name="Nakamura K."/>
            <person name="Hayashi T."/>
            <person name="Katayama T."/>
            <person name="Uemura T."/>
            <person name="Hattori Y."/>
        </authorList>
    </citation>
    <scope>NUCLEOTIDE SEQUENCE [LARGE SCALE GENOMIC DNA]</scope>
    <source>
        <strain evidence="2 3">SC-9</strain>
    </source>
</reference>
<feature type="region of interest" description="Disordered" evidence="1">
    <location>
        <begin position="161"/>
        <end position="181"/>
    </location>
</feature>
<accession>A0AAV5QHL2</accession>
<dbReference type="Proteomes" id="UP001360560">
    <property type="component" value="Unassembled WGS sequence"/>
</dbReference>
<keyword evidence="3" id="KW-1185">Reference proteome</keyword>
<dbReference type="GeneID" id="90071622"/>
<sequence>MALCILWRGPVEGPTHDSTRYLSEGLENRIKIAAPGTCVYGDSAYRESDILRKPCNSVSIGRVAHDYPFLSEEEVIDAQNEMIEHNVLMSSIQVRIENHFADMRKQFKFFKLTDKNRIGKSPVGLFFFCAVLFTNIKTIFKKTTDLSGEEYLSWEKLNDEDEDSDFDHDTELGSGYEDILQ</sequence>
<evidence type="ECO:0008006" key="4">
    <source>
        <dbReference type="Google" id="ProtNLM"/>
    </source>
</evidence>
<comment type="caution">
    <text evidence="2">The sequence shown here is derived from an EMBL/GenBank/DDBJ whole genome shotgun (WGS) entry which is preliminary data.</text>
</comment>
<gene>
    <name evidence="2" type="ORF">DASC09_009680</name>
</gene>
<evidence type="ECO:0000313" key="2">
    <source>
        <dbReference type="EMBL" id="GMM33643.1"/>
    </source>
</evidence>
<evidence type="ECO:0000313" key="3">
    <source>
        <dbReference type="Proteomes" id="UP001360560"/>
    </source>
</evidence>
<dbReference type="EMBL" id="BTFZ01000002">
    <property type="protein sequence ID" value="GMM33643.1"/>
    <property type="molecule type" value="Genomic_DNA"/>
</dbReference>
<dbReference type="AlphaFoldDB" id="A0AAV5QHL2"/>
<proteinExistence type="predicted"/>
<protein>
    <recommendedName>
        <fullName evidence="4">DDE Tnp4 domain-containing protein</fullName>
    </recommendedName>
</protein>
<name>A0AAV5QHL2_9ASCO</name>
<organism evidence="2 3">
    <name type="scientific">Saccharomycopsis crataegensis</name>
    <dbReference type="NCBI Taxonomy" id="43959"/>
    <lineage>
        <taxon>Eukaryota</taxon>
        <taxon>Fungi</taxon>
        <taxon>Dikarya</taxon>
        <taxon>Ascomycota</taxon>
        <taxon>Saccharomycotina</taxon>
        <taxon>Saccharomycetes</taxon>
        <taxon>Saccharomycopsidaceae</taxon>
        <taxon>Saccharomycopsis</taxon>
    </lineage>
</organism>
<dbReference type="RefSeq" id="XP_064850643.1">
    <property type="nucleotide sequence ID" value="XM_064994571.1"/>
</dbReference>